<protein>
    <recommendedName>
        <fullName evidence="1">Peptidase S24/S26A/S26B/S26C domain-containing protein</fullName>
    </recommendedName>
</protein>
<sequence>MNIYDARRNRLREVVESDKRFKGRPSRLAAFLGRQPSYLYRLLKDSGEDRKNLGEELAREFERELGLPYGWFDQDVLSEQARDRGITYQAGVNRGLSQRWVPLVPWAKVFSTVTAASKPRSSTEWVACPAPCSTRTFAVRHTGEAMAPDYRHGELLFVDPEQTARHGDDVIVRIDELTVFKRLHITPEGSYLVSLNPDFPDRIVAMPSQAIVLGCVIGSWVQRRA</sequence>
<dbReference type="Proteomes" id="UP001061302">
    <property type="component" value="Chromosome"/>
</dbReference>
<evidence type="ECO:0000313" key="3">
    <source>
        <dbReference type="Proteomes" id="UP001061302"/>
    </source>
</evidence>
<dbReference type="Pfam" id="PF00717">
    <property type="entry name" value="Peptidase_S24"/>
    <property type="match status" value="1"/>
</dbReference>
<accession>A0ABY6DR46</accession>
<reference evidence="2" key="1">
    <citation type="submission" date="2022-10" db="EMBL/GenBank/DDBJ databases">
        <title>Chitiniphilus purpureus sp. nov., a novel chitin-degrading bacterium isolated from crawfish pond sediment.</title>
        <authorList>
            <person name="Li K."/>
        </authorList>
    </citation>
    <scope>NUCLEOTIDE SEQUENCE</scope>
    <source>
        <strain evidence="2">CD1</strain>
    </source>
</reference>
<dbReference type="InterPro" id="IPR036286">
    <property type="entry name" value="LexA/Signal_pep-like_sf"/>
</dbReference>
<gene>
    <name evidence="2" type="ORF">N8I74_02760</name>
</gene>
<evidence type="ECO:0000259" key="1">
    <source>
        <dbReference type="Pfam" id="PF00717"/>
    </source>
</evidence>
<dbReference type="CDD" id="cd06529">
    <property type="entry name" value="S24_LexA-like"/>
    <property type="match status" value="1"/>
</dbReference>
<dbReference type="SUPFAM" id="SSF51306">
    <property type="entry name" value="LexA/Signal peptidase"/>
    <property type="match status" value="1"/>
</dbReference>
<name>A0ABY6DR46_9NEIS</name>
<organism evidence="2 3">
    <name type="scientific">Chitiniphilus purpureus</name>
    <dbReference type="NCBI Taxonomy" id="2981137"/>
    <lineage>
        <taxon>Bacteria</taxon>
        <taxon>Pseudomonadati</taxon>
        <taxon>Pseudomonadota</taxon>
        <taxon>Betaproteobacteria</taxon>
        <taxon>Neisseriales</taxon>
        <taxon>Chitinibacteraceae</taxon>
        <taxon>Chitiniphilus</taxon>
    </lineage>
</organism>
<dbReference type="EMBL" id="CP106753">
    <property type="protein sequence ID" value="UXY15956.1"/>
    <property type="molecule type" value="Genomic_DNA"/>
</dbReference>
<proteinExistence type="predicted"/>
<dbReference type="InterPro" id="IPR039418">
    <property type="entry name" value="LexA-like"/>
</dbReference>
<dbReference type="RefSeq" id="WP_263125393.1">
    <property type="nucleotide sequence ID" value="NZ_CP106753.1"/>
</dbReference>
<keyword evidence="3" id="KW-1185">Reference proteome</keyword>
<dbReference type="InterPro" id="IPR015927">
    <property type="entry name" value="Peptidase_S24_S26A/B/C"/>
</dbReference>
<feature type="domain" description="Peptidase S24/S26A/S26B/S26C" evidence="1">
    <location>
        <begin position="131"/>
        <end position="216"/>
    </location>
</feature>
<dbReference type="Gene3D" id="2.10.109.10">
    <property type="entry name" value="Umud Fragment, subunit A"/>
    <property type="match status" value="1"/>
</dbReference>
<evidence type="ECO:0000313" key="2">
    <source>
        <dbReference type="EMBL" id="UXY15956.1"/>
    </source>
</evidence>